<comment type="similarity">
    <text evidence="1">Belongs to the esterase D family.</text>
</comment>
<accession>A0ABW5ABS1</accession>
<dbReference type="Proteomes" id="UP001597413">
    <property type="component" value="Unassembled WGS sequence"/>
</dbReference>
<dbReference type="Gene3D" id="3.40.50.1820">
    <property type="entry name" value="alpha/beta hydrolase"/>
    <property type="match status" value="1"/>
</dbReference>
<evidence type="ECO:0000256" key="1">
    <source>
        <dbReference type="ARBA" id="ARBA00005622"/>
    </source>
</evidence>
<dbReference type="GO" id="GO:0016787">
    <property type="term" value="F:hydrolase activity"/>
    <property type="evidence" value="ECO:0007669"/>
    <property type="project" value="UniProtKB-KW"/>
</dbReference>
<evidence type="ECO:0000256" key="3">
    <source>
        <dbReference type="SAM" id="SignalP"/>
    </source>
</evidence>
<dbReference type="EMBL" id="JBHUIX010000019">
    <property type="protein sequence ID" value="MFD2175802.1"/>
    <property type="molecule type" value="Genomic_DNA"/>
</dbReference>
<evidence type="ECO:0000313" key="4">
    <source>
        <dbReference type="EMBL" id="MFD2175802.1"/>
    </source>
</evidence>
<evidence type="ECO:0000256" key="2">
    <source>
        <dbReference type="ARBA" id="ARBA00022801"/>
    </source>
</evidence>
<keyword evidence="3" id="KW-0732">Signal</keyword>
<dbReference type="InterPro" id="IPR029058">
    <property type="entry name" value="AB_hydrolase_fold"/>
</dbReference>
<dbReference type="PANTHER" id="PTHR40841">
    <property type="entry name" value="SIDEROPHORE TRIACETYLFUSARININE C ESTERASE"/>
    <property type="match status" value="1"/>
</dbReference>
<sequence>MRLMLATAIGVALLGTPGTAADPQDLGPAVVLEHSARFAVDGPNGPLVVQAHWPAAAPPPEGYGIIYALDAGWTFGTLCDALALQGSAQAAGPVRPTVVVGIGWPGPGLIDMDRRGPDLVEAPGAEAMVRVLSDTILPRIEAALPVDPAHRMVLGHSYGGAFALRAGFARPDLFSHVAAGSPSLWTDPTGLGAPPPGATRPEVLISIGALERPEAARAAGAAPARVERLRSRDMAGRAETLARELGTELVEFPGLSHGASVTPFLAAAVDFLWR</sequence>
<keyword evidence="2 4" id="KW-0378">Hydrolase</keyword>
<name>A0ABW5ABS1_9RHOB</name>
<feature type="signal peptide" evidence="3">
    <location>
        <begin position="1"/>
        <end position="20"/>
    </location>
</feature>
<evidence type="ECO:0000313" key="5">
    <source>
        <dbReference type="Proteomes" id="UP001597413"/>
    </source>
</evidence>
<dbReference type="InterPro" id="IPR052558">
    <property type="entry name" value="Siderophore_Hydrolase_D"/>
</dbReference>
<organism evidence="4 5">
    <name type="scientific">Rhodobacter lacus</name>
    <dbReference type="NCBI Taxonomy" id="1641972"/>
    <lineage>
        <taxon>Bacteria</taxon>
        <taxon>Pseudomonadati</taxon>
        <taxon>Pseudomonadota</taxon>
        <taxon>Alphaproteobacteria</taxon>
        <taxon>Rhodobacterales</taxon>
        <taxon>Rhodobacter group</taxon>
        <taxon>Rhodobacter</taxon>
    </lineage>
</organism>
<dbReference type="SUPFAM" id="SSF53474">
    <property type="entry name" value="alpha/beta-Hydrolases"/>
    <property type="match status" value="1"/>
</dbReference>
<keyword evidence="5" id="KW-1185">Reference proteome</keyword>
<reference evidence="5" key="1">
    <citation type="journal article" date="2019" name="Int. J. Syst. Evol. Microbiol.">
        <title>The Global Catalogue of Microorganisms (GCM) 10K type strain sequencing project: providing services to taxonomists for standard genome sequencing and annotation.</title>
        <authorList>
            <consortium name="The Broad Institute Genomics Platform"/>
            <consortium name="The Broad Institute Genome Sequencing Center for Infectious Disease"/>
            <person name="Wu L."/>
            <person name="Ma J."/>
        </authorList>
    </citation>
    <scope>NUCLEOTIDE SEQUENCE [LARGE SCALE GENOMIC DNA]</scope>
    <source>
        <strain evidence="5">CCUG 55131</strain>
    </source>
</reference>
<dbReference type="Pfam" id="PF00756">
    <property type="entry name" value="Esterase"/>
    <property type="match status" value="1"/>
</dbReference>
<comment type="caution">
    <text evidence="4">The sequence shown here is derived from an EMBL/GenBank/DDBJ whole genome shotgun (WGS) entry which is preliminary data.</text>
</comment>
<dbReference type="RefSeq" id="WP_377393313.1">
    <property type="nucleotide sequence ID" value="NZ_JBHUIX010000019.1"/>
</dbReference>
<gene>
    <name evidence="4" type="ORF">ACFSM0_17040</name>
</gene>
<proteinExistence type="inferred from homology"/>
<dbReference type="InterPro" id="IPR000801">
    <property type="entry name" value="Esterase-like"/>
</dbReference>
<feature type="chain" id="PRO_5045930298" evidence="3">
    <location>
        <begin position="21"/>
        <end position="274"/>
    </location>
</feature>
<dbReference type="PANTHER" id="PTHR40841:SF2">
    <property type="entry name" value="SIDEROPHORE-DEGRADING ESTERASE (EUROFUNG)"/>
    <property type="match status" value="1"/>
</dbReference>
<protein>
    <submittedName>
        <fullName evidence="4">Alpha/beta hydrolase</fullName>
    </submittedName>
</protein>